<dbReference type="GO" id="GO:0016070">
    <property type="term" value="P:RNA metabolic process"/>
    <property type="evidence" value="ECO:0007669"/>
    <property type="project" value="InterPro"/>
</dbReference>
<dbReference type="GO" id="GO:0016788">
    <property type="term" value="F:hydrolase activity, acting on ester bonds"/>
    <property type="evidence" value="ECO:0007669"/>
    <property type="project" value="InterPro"/>
</dbReference>
<keyword evidence="4" id="KW-1185">Reference proteome</keyword>
<dbReference type="GO" id="GO:0003723">
    <property type="term" value="F:RNA binding"/>
    <property type="evidence" value="ECO:0007669"/>
    <property type="project" value="InterPro"/>
</dbReference>
<dbReference type="GO" id="GO:0005737">
    <property type="term" value="C:cytoplasm"/>
    <property type="evidence" value="ECO:0007669"/>
    <property type="project" value="InterPro"/>
</dbReference>
<gene>
    <name evidence="3" type="ORF">SAMN02982990_04639</name>
</gene>
<evidence type="ECO:0000256" key="1">
    <source>
        <dbReference type="SAM" id="Coils"/>
    </source>
</evidence>
<reference evidence="4" key="1">
    <citation type="submission" date="2016-10" db="EMBL/GenBank/DDBJ databases">
        <authorList>
            <person name="Varghese N."/>
            <person name="Submissions S."/>
        </authorList>
    </citation>
    <scope>NUCLEOTIDE SEQUENCE [LARGE SCALE GENOMIC DNA]</scope>
    <source>
        <strain evidence="4">ATCC 29999</strain>
    </source>
</reference>
<dbReference type="RefSeq" id="WP_422615674.1">
    <property type="nucleotide sequence ID" value="NZ_CAWQXX010000005.1"/>
</dbReference>
<dbReference type="AlphaFoldDB" id="A0A1G5RK83"/>
<dbReference type="EMBL" id="FMWJ01000064">
    <property type="protein sequence ID" value="SCZ74436.1"/>
    <property type="molecule type" value="Genomic_DNA"/>
</dbReference>
<evidence type="ECO:0000313" key="3">
    <source>
        <dbReference type="EMBL" id="SCZ74436.1"/>
    </source>
</evidence>
<dbReference type="Pfam" id="PF08845">
    <property type="entry name" value="SymE_toxin"/>
    <property type="match status" value="1"/>
</dbReference>
<feature type="non-terminal residue" evidence="3">
    <location>
        <position position="1"/>
    </location>
</feature>
<organism evidence="3 4">
    <name type="scientific">Photorhabdus luminescens</name>
    <name type="common">Xenorhabdus luminescens</name>
    <dbReference type="NCBI Taxonomy" id="29488"/>
    <lineage>
        <taxon>Bacteria</taxon>
        <taxon>Pseudomonadati</taxon>
        <taxon>Pseudomonadota</taxon>
        <taxon>Gammaproteobacteria</taxon>
        <taxon>Enterobacterales</taxon>
        <taxon>Morganellaceae</taxon>
        <taxon>Photorhabdus</taxon>
    </lineage>
</organism>
<proteinExistence type="predicted"/>
<dbReference type="Proteomes" id="UP000183223">
    <property type="component" value="Unassembled WGS sequence"/>
</dbReference>
<feature type="coiled-coil region" evidence="1">
    <location>
        <begin position="95"/>
        <end position="125"/>
    </location>
</feature>
<name>A0A1G5RK83_PHOLU</name>
<evidence type="ECO:0000313" key="4">
    <source>
        <dbReference type="Proteomes" id="UP000183223"/>
    </source>
</evidence>
<keyword evidence="1" id="KW-0175">Coiled coil</keyword>
<protein>
    <submittedName>
        <fullName evidence="3">Toxic protein SymE</fullName>
    </submittedName>
</protein>
<sequence length="129" mass="14597">RGADVLRPHQRRSPQATKQELIMAKAHSKAEAAINKAVKTERYYTVGYVPNGNRVNNATPAIHLKGQWLRQAGFNTGGQITVKVMDGCLVLIPESEATQQQHQQYQRQQNQLNEIKLRMREMLAEYNAG</sequence>
<evidence type="ECO:0000259" key="2">
    <source>
        <dbReference type="Pfam" id="PF08845"/>
    </source>
</evidence>
<accession>A0A1G5RK83</accession>
<dbReference type="InterPro" id="IPR014944">
    <property type="entry name" value="Toxin_SymE-like"/>
</dbReference>
<feature type="domain" description="Toxin SymE-like" evidence="2">
    <location>
        <begin position="41"/>
        <end position="92"/>
    </location>
</feature>